<dbReference type="SMART" id="SM00419">
    <property type="entry name" value="HTH_CRP"/>
    <property type="match status" value="1"/>
</dbReference>
<accession>A0A371NAV6</accession>
<dbReference type="Gene3D" id="1.10.10.10">
    <property type="entry name" value="Winged helix-like DNA-binding domain superfamily/Winged helix DNA-binding domain"/>
    <property type="match status" value="1"/>
</dbReference>
<dbReference type="EMBL" id="QREL01000003">
    <property type="protein sequence ID" value="REE25312.1"/>
    <property type="molecule type" value="Genomic_DNA"/>
</dbReference>
<dbReference type="PANTHER" id="PTHR43704">
    <property type="entry name" value="BSR5907 PROTEIN"/>
    <property type="match status" value="1"/>
</dbReference>
<name>A0A371NAV6_9EURY</name>
<dbReference type="GO" id="GO:0003677">
    <property type="term" value="F:DNA binding"/>
    <property type="evidence" value="ECO:0007669"/>
    <property type="project" value="InterPro"/>
</dbReference>
<dbReference type="InterPro" id="IPR036390">
    <property type="entry name" value="WH_DNA-bd_sf"/>
</dbReference>
<evidence type="ECO:0000313" key="2">
    <source>
        <dbReference type="EMBL" id="REE25312.1"/>
    </source>
</evidence>
<evidence type="ECO:0000313" key="3">
    <source>
        <dbReference type="Proteomes" id="UP000256864"/>
    </source>
</evidence>
<dbReference type="Proteomes" id="UP000256864">
    <property type="component" value="Unassembled WGS sequence"/>
</dbReference>
<organism evidence="2 3">
    <name type="scientific">Methanothermobacter defluvii</name>
    <dbReference type="NCBI Taxonomy" id="49339"/>
    <lineage>
        <taxon>Archaea</taxon>
        <taxon>Methanobacteriati</taxon>
        <taxon>Methanobacteriota</taxon>
        <taxon>Methanomada group</taxon>
        <taxon>Methanobacteria</taxon>
        <taxon>Methanobacteriales</taxon>
        <taxon>Methanobacteriaceae</taxon>
        <taxon>Methanothermobacter</taxon>
    </lineage>
</organism>
<dbReference type="PANTHER" id="PTHR43704:SF2">
    <property type="entry name" value="HTH CRP-TYPE DOMAIN-CONTAINING PROTEIN"/>
    <property type="match status" value="1"/>
</dbReference>
<dbReference type="Pfam" id="PF25211">
    <property type="entry name" value="DUF7839"/>
    <property type="match status" value="1"/>
</dbReference>
<dbReference type="InterPro" id="IPR036388">
    <property type="entry name" value="WH-like_DNA-bd_sf"/>
</dbReference>
<dbReference type="InterPro" id="IPR057161">
    <property type="entry name" value="DUF7839"/>
</dbReference>
<evidence type="ECO:0000259" key="1">
    <source>
        <dbReference type="SMART" id="SM00419"/>
    </source>
</evidence>
<dbReference type="CDD" id="cd00092">
    <property type="entry name" value="HTH_CRP"/>
    <property type="match status" value="1"/>
</dbReference>
<dbReference type="PIRSF" id="PIRSF004955">
    <property type="entry name" value="HTH_arch"/>
    <property type="match status" value="1"/>
</dbReference>
<proteinExistence type="predicted"/>
<reference evidence="2 3" key="1">
    <citation type="submission" date="2018-07" db="EMBL/GenBank/DDBJ databases">
        <title>Genomic Encyclopedia of Type Strains, Phase IV (KMG-IV): sequencing the most valuable type-strain genomes for metagenomic binning, comparative biology and taxonomic classification.</title>
        <authorList>
            <person name="Goeker M."/>
        </authorList>
    </citation>
    <scope>NUCLEOTIDE SEQUENCE [LARGE SCALE GENOMIC DNA]</scope>
    <source>
        <strain evidence="2 3">DSM 7466</strain>
    </source>
</reference>
<dbReference type="RefSeq" id="WP_010875802.1">
    <property type="nucleotide sequence ID" value="NZ_QREL01000003.1"/>
</dbReference>
<dbReference type="Pfam" id="PF12802">
    <property type="entry name" value="MarR_2"/>
    <property type="match status" value="1"/>
</dbReference>
<gene>
    <name evidence="2" type="ORF">C7452_1663</name>
</gene>
<dbReference type="InterPro" id="IPR012318">
    <property type="entry name" value="HTH_CRP"/>
</dbReference>
<dbReference type="InterPro" id="IPR012015">
    <property type="entry name" value="UCP_HTH_arc"/>
</dbReference>
<feature type="domain" description="HTH crp-type" evidence="1">
    <location>
        <begin position="18"/>
        <end position="68"/>
    </location>
</feature>
<comment type="caution">
    <text evidence="2">The sequence shown here is derived from an EMBL/GenBank/DDBJ whole genome shotgun (WGS) entry which is preliminary data.</text>
</comment>
<dbReference type="GO" id="GO:0003700">
    <property type="term" value="F:DNA-binding transcription factor activity"/>
    <property type="evidence" value="ECO:0007669"/>
    <property type="project" value="InterPro"/>
</dbReference>
<dbReference type="SUPFAM" id="SSF46785">
    <property type="entry name" value="Winged helix' DNA-binding domain"/>
    <property type="match status" value="1"/>
</dbReference>
<dbReference type="AlphaFoldDB" id="A0A371NAV6"/>
<keyword evidence="3" id="KW-1185">Reference proteome</keyword>
<dbReference type="GeneID" id="1470124"/>
<dbReference type="InterPro" id="IPR000835">
    <property type="entry name" value="HTH_MarR-typ"/>
</dbReference>
<protein>
    <submittedName>
        <fullName evidence="2">Putative transcriptional regulator</fullName>
    </submittedName>
</protein>
<sequence>MKALRKKGELTRFQILSEIAMRQPYVRQKDIADKLGVTVQAVSENIKSLIAEGLVESGSGRSHYKITRRGAEKIKEAAMDLRRYADEVLESMSFYRSVWPAIAWEDLQEGDKVELFMEDGILYARRRRNGEAYAEVLHPARRGEDVALSELGGTIPLQRGKVTIAVLPGISEGGSRNADLERLRELSRGHDRTGIMGTVSRAAANKLNLQVDFEFATPHAALAAAKRGLNVLVLAVGKMSRSITEKLEKEGVEYSVEDLRLTHKE</sequence>